<evidence type="ECO:0000313" key="1">
    <source>
        <dbReference type="EMBL" id="MFK2929879.1"/>
    </source>
</evidence>
<dbReference type="GO" id="GO:0004519">
    <property type="term" value="F:endonuclease activity"/>
    <property type="evidence" value="ECO:0007669"/>
    <property type="project" value="UniProtKB-KW"/>
</dbReference>
<evidence type="ECO:0000313" key="2">
    <source>
        <dbReference type="Proteomes" id="UP001620397"/>
    </source>
</evidence>
<organism evidence="1 2">
    <name type="scientific">Dyella agri</name>
    <dbReference type="NCBI Taxonomy" id="1926869"/>
    <lineage>
        <taxon>Bacteria</taxon>
        <taxon>Pseudomonadati</taxon>
        <taxon>Pseudomonadota</taxon>
        <taxon>Gammaproteobacteria</taxon>
        <taxon>Lysobacterales</taxon>
        <taxon>Rhodanobacteraceae</taxon>
        <taxon>Dyella</taxon>
    </lineage>
</organism>
<gene>
    <name evidence="1" type="ORF">ISP14_03650</name>
</gene>
<keyword evidence="1" id="KW-0378">Hydrolase</keyword>
<sequence length="145" mass="16643">MNFKNRVLKDRLRRQGIERENIQLGRRVRRKARYFTPGEIDPYMEFFDIAGQQRLGLHPGTHFLRRTRVFYTGTRAGDFFLANAACGYHQTPAGYVWHHFHDWMPSILPGGQGSGTLYLMTVAEHSTFHYGGVAQAETHLGIAYG</sequence>
<protein>
    <submittedName>
        <fullName evidence="1">HNH endonuclease</fullName>
    </submittedName>
</protein>
<reference evidence="1 2" key="1">
    <citation type="submission" date="2020-10" db="EMBL/GenBank/DDBJ databases">
        <title>Phylogeny of dyella-like bacteria.</title>
        <authorList>
            <person name="Fu J."/>
        </authorList>
    </citation>
    <scope>NUCLEOTIDE SEQUENCE [LARGE SCALE GENOMIC DNA]</scope>
    <source>
        <strain evidence="1 2">DKC-1</strain>
    </source>
</reference>
<name>A0ABW8KGN7_9GAMM</name>
<dbReference type="Proteomes" id="UP001620397">
    <property type="component" value="Unassembled WGS sequence"/>
</dbReference>
<dbReference type="RefSeq" id="WP_404536342.1">
    <property type="nucleotide sequence ID" value="NZ_JADIKL010000002.1"/>
</dbReference>
<accession>A0ABW8KGN7</accession>
<keyword evidence="2" id="KW-1185">Reference proteome</keyword>
<proteinExistence type="predicted"/>
<keyword evidence="1" id="KW-0540">Nuclease</keyword>
<dbReference type="EMBL" id="JADIKL010000002">
    <property type="protein sequence ID" value="MFK2929879.1"/>
    <property type="molecule type" value="Genomic_DNA"/>
</dbReference>
<keyword evidence="1" id="KW-0255">Endonuclease</keyword>
<comment type="caution">
    <text evidence="1">The sequence shown here is derived from an EMBL/GenBank/DDBJ whole genome shotgun (WGS) entry which is preliminary data.</text>
</comment>